<dbReference type="Proteomes" id="UP000799444">
    <property type="component" value="Unassembled WGS sequence"/>
</dbReference>
<dbReference type="EMBL" id="ML996100">
    <property type="protein sequence ID" value="KAF2740318.1"/>
    <property type="molecule type" value="Genomic_DNA"/>
</dbReference>
<evidence type="ECO:0000313" key="2">
    <source>
        <dbReference type="Proteomes" id="UP000799444"/>
    </source>
</evidence>
<organism evidence="1 2">
    <name type="scientific">Polyplosphaeria fusca</name>
    <dbReference type="NCBI Taxonomy" id="682080"/>
    <lineage>
        <taxon>Eukaryota</taxon>
        <taxon>Fungi</taxon>
        <taxon>Dikarya</taxon>
        <taxon>Ascomycota</taxon>
        <taxon>Pezizomycotina</taxon>
        <taxon>Dothideomycetes</taxon>
        <taxon>Pleosporomycetidae</taxon>
        <taxon>Pleosporales</taxon>
        <taxon>Tetraplosphaeriaceae</taxon>
        <taxon>Polyplosphaeria</taxon>
    </lineage>
</organism>
<accession>A0A9P4RB94</accession>
<protein>
    <submittedName>
        <fullName evidence="1">Uncharacterized protein</fullName>
    </submittedName>
</protein>
<keyword evidence="2" id="KW-1185">Reference proteome</keyword>
<name>A0A9P4RB94_9PLEO</name>
<comment type="caution">
    <text evidence="1">The sequence shown here is derived from an EMBL/GenBank/DDBJ whole genome shotgun (WGS) entry which is preliminary data.</text>
</comment>
<reference evidence="1" key="1">
    <citation type="journal article" date="2020" name="Stud. Mycol.">
        <title>101 Dothideomycetes genomes: a test case for predicting lifestyles and emergence of pathogens.</title>
        <authorList>
            <person name="Haridas S."/>
            <person name="Albert R."/>
            <person name="Binder M."/>
            <person name="Bloem J."/>
            <person name="Labutti K."/>
            <person name="Salamov A."/>
            <person name="Andreopoulos B."/>
            <person name="Baker S."/>
            <person name="Barry K."/>
            <person name="Bills G."/>
            <person name="Bluhm B."/>
            <person name="Cannon C."/>
            <person name="Castanera R."/>
            <person name="Culley D."/>
            <person name="Daum C."/>
            <person name="Ezra D."/>
            <person name="Gonzalez J."/>
            <person name="Henrissat B."/>
            <person name="Kuo A."/>
            <person name="Liang C."/>
            <person name="Lipzen A."/>
            <person name="Lutzoni F."/>
            <person name="Magnuson J."/>
            <person name="Mondo S."/>
            <person name="Nolan M."/>
            <person name="Ohm R."/>
            <person name="Pangilinan J."/>
            <person name="Park H.-J."/>
            <person name="Ramirez L."/>
            <person name="Alfaro M."/>
            <person name="Sun H."/>
            <person name="Tritt A."/>
            <person name="Yoshinaga Y."/>
            <person name="Zwiers L.-H."/>
            <person name="Turgeon B."/>
            <person name="Goodwin S."/>
            <person name="Spatafora J."/>
            <person name="Crous P."/>
            <person name="Grigoriev I."/>
        </authorList>
    </citation>
    <scope>NUCLEOTIDE SEQUENCE</scope>
    <source>
        <strain evidence="1">CBS 125425</strain>
    </source>
</reference>
<dbReference type="AlphaFoldDB" id="A0A9P4RB94"/>
<evidence type="ECO:0000313" key="1">
    <source>
        <dbReference type="EMBL" id="KAF2740318.1"/>
    </source>
</evidence>
<gene>
    <name evidence="1" type="ORF">EJ04DRAFT_518646</name>
</gene>
<sequence>MSSTIVMKPLRPHGPGVIGEGRPGPQEDLVPRPYGVLLAPLQLLRQSVKKRDDLHVVKQFLDTTMHKSVQTTVHEDPRLPGVVYVVSFQLSVPELKYYEHILQEYGGMAGEVNDMLMRELLPEYRASIGVGIQQDPDCVTPSLLEVLNHEITINGLDFIEPRRNSFP</sequence>
<proteinExistence type="predicted"/>